<dbReference type="PANTHER" id="PTHR43685">
    <property type="entry name" value="GLYCOSYLTRANSFERASE"/>
    <property type="match status" value="1"/>
</dbReference>
<keyword evidence="2" id="KW-0328">Glycosyltransferase</keyword>
<dbReference type="InterPro" id="IPR050834">
    <property type="entry name" value="Glycosyltransf_2"/>
</dbReference>
<protein>
    <recommendedName>
        <fullName evidence="4">Glycosyltransferase 2-like domain-containing protein</fullName>
    </recommendedName>
</protein>
<organism evidence="5 6">
    <name type="scientific">Candidatus Berkelbacteria bacterium CG1_02_42_45</name>
    <dbReference type="NCBI Taxonomy" id="1805036"/>
    <lineage>
        <taxon>Bacteria</taxon>
        <taxon>Candidatus Berkelbacteria</taxon>
    </lineage>
</organism>
<evidence type="ECO:0000256" key="1">
    <source>
        <dbReference type="ARBA" id="ARBA00006739"/>
    </source>
</evidence>
<evidence type="ECO:0000313" key="5">
    <source>
        <dbReference type="EMBL" id="OIN89556.1"/>
    </source>
</evidence>
<dbReference type="EMBL" id="MNUJ01000035">
    <property type="protein sequence ID" value="OIN89556.1"/>
    <property type="molecule type" value="Genomic_DNA"/>
</dbReference>
<dbReference type="SUPFAM" id="SSF53448">
    <property type="entry name" value="Nucleotide-diphospho-sugar transferases"/>
    <property type="match status" value="1"/>
</dbReference>
<dbReference type="AlphaFoldDB" id="A0A1J4RTB9"/>
<accession>A0A1J4RTB9</accession>
<dbReference type="Proteomes" id="UP000182753">
    <property type="component" value="Unassembled WGS sequence"/>
</dbReference>
<dbReference type="Gene3D" id="3.90.550.10">
    <property type="entry name" value="Spore Coat Polysaccharide Biosynthesis Protein SpsA, Chain A"/>
    <property type="match status" value="1"/>
</dbReference>
<dbReference type="PANTHER" id="PTHR43685:SF5">
    <property type="entry name" value="GLYCOSYLTRANSFERASE EPSE-RELATED"/>
    <property type="match status" value="1"/>
</dbReference>
<proteinExistence type="inferred from homology"/>
<feature type="domain" description="Glycosyltransferase 2-like" evidence="4">
    <location>
        <begin position="6"/>
        <end position="154"/>
    </location>
</feature>
<evidence type="ECO:0000256" key="2">
    <source>
        <dbReference type="ARBA" id="ARBA00022676"/>
    </source>
</evidence>
<sequence>MKPEISFLIATRNRGRIIGETIDSLIAQENENWEAIIVDDHGSDDTEKIIAGYNDSRLKYFRLPDSHGMGACCARNFAAAEARADIVAIIDSDDIAYPNRVDVTLEAFKKNPSSDVFYAHIDIWEEETGIVRERKLPFTPFDLEKLKKDNFIPHSTVAMKRLVLLNNPYNSFFRLAEDYELTTRLAESGKKFCYSREKILKYRVSREGVSVGVDKKEILKNYSLLIQMLRGWIKYDYQVIEKINQLEKARENGKN</sequence>
<evidence type="ECO:0000256" key="3">
    <source>
        <dbReference type="ARBA" id="ARBA00022679"/>
    </source>
</evidence>
<dbReference type="InterPro" id="IPR001173">
    <property type="entry name" value="Glyco_trans_2-like"/>
</dbReference>
<comment type="caution">
    <text evidence="5">The sequence shown here is derived from an EMBL/GenBank/DDBJ whole genome shotgun (WGS) entry which is preliminary data.</text>
</comment>
<dbReference type="Pfam" id="PF00535">
    <property type="entry name" value="Glycos_transf_2"/>
    <property type="match status" value="1"/>
</dbReference>
<comment type="similarity">
    <text evidence="1">Belongs to the glycosyltransferase 2 family.</text>
</comment>
<gene>
    <name evidence="5" type="ORF">AUJ40_01710</name>
</gene>
<reference evidence="5 6" key="1">
    <citation type="journal article" date="2016" name="Environ. Microbiol.">
        <title>Genomic resolution of a cold subsurface aquifer community provides metabolic insights for novel microbes adapted to high CO concentrations.</title>
        <authorList>
            <person name="Probst A.J."/>
            <person name="Castelle C.J."/>
            <person name="Singh A."/>
            <person name="Brown C.T."/>
            <person name="Anantharaman K."/>
            <person name="Sharon I."/>
            <person name="Hug L.A."/>
            <person name="Burstein D."/>
            <person name="Emerson J.B."/>
            <person name="Thomas B.C."/>
            <person name="Banfield J.F."/>
        </authorList>
    </citation>
    <scope>NUCLEOTIDE SEQUENCE [LARGE SCALE GENOMIC DNA]</scope>
    <source>
        <strain evidence="5">CG1_02_42_45</strain>
    </source>
</reference>
<keyword evidence="3" id="KW-0808">Transferase</keyword>
<dbReference type="InterPro" id="IPR029044">
    <property type="entry name" value="Nucleotide-diphossugar_trans"/>
</dbReference>
<name>A0A1J4RTB9_9BACT</name>
<evidence type="ECO:0000313" key="6">
    <source>
        <dbReference type="Proteomes" id="UP000182753"/>
    </source>
</evidence>
<dbReference type="GO" id="GO:0016757">
    <property type="term" value="F:glycosyltransferase activity"/>
    <property type="evidence" value="ECO:0007669"/>
    <property type="project" value="UniProtKB-KW"/>
</dbReference>
<evidence type="ECO:0000259" key="4">
    <source>
        <dbReference type="Pfam" id="PF00535"/>
    </source>
</evidence>